<evidence type="ECO:0000313" key="1">
    <source>
        <dbReference type="EMBL" id="RNI26486.1"/>
    </source>
</evidence>
<proteinExistence type="predicted"/>
<dbReference type="EMBL" id="RJJD01000007">
    <property type="protein sequence ID" value="RNI26486.1"/>
    <property type="molecule type" value="Genomic_DNA"/>
</dbReference>
<reference evidence="1 2" key="1">
    <citation type="submission" date="2018-11" db="EMBL/GenBank/DDBJ databases">
        <title>Rufibacter latericius sp. nov., isolated from water in Baiyang Lake.</title>
        <authorList>
            <person name="Yang Y."/>
        </authorList>
    </citation>
    <scope>NUCLEOTIDE SEQUENCE [LARGE SCALE GENOMIC DNA]</scope>
    <source>
        <strain evidence="1 2">R-22-1c-1</strain>
    </source>
</reference>
<accession>A0A3M9MLS7</accession>
<organism evidence="1 2">
    <name type="scientific">Rufibacter latericius</name>
    <dbReference type="NCBI Taxonomy" id="2487040"/>
    <lineage>
        <taxon>Bacteria</taxon>
        <taxon>Pseudomonadati</taxon>
        <taxon>Bacteroidota</taxon>
        <taxon>Cytophagia</taxon>
        <taxon>Cytophagales</taxon>
        <taxon>Hymenobacteraceae</taxon>
        <taxon>Rufibacter</taxon>
    </lineage>
</organism>
<evidence type="ECO:0000313" key="2">
    <source>
        <dbReference type="Proteomes" id="UP000272117"/>
    </source>
</evidence>
<dbReference type="Proteomes" id="UP000272117">
    <property type="component" value="Unassembled WGS sequence"/>
</dbReference>
<protein>
    <submittedName>
        <fullName evidence="1">Uncharacterized protein</fullName>
    </submittedName>
</protein>
<sequence length="71" mass="8227">MKMDHSAEALPTDFRFEADFWKTGLKRPSRNLEVEGCGRKPRSSKDTVNVRLSSLFLGWFLENRPETGNIR</sequence>
<name>A0A3M9MLS7_9BACT</name>
<comment type="caution">
    <text evidence="1">The sequence shown here is derived from an EMBL/GenBank/DDBJ whole genome shotgun (WGS) entry which is preliminary data.</text>
</comment>
<keyword evidence="2" id="KW-1185">Reference proteome</keyword>
<gene>
    <name evidence="1" type="ORF">EFB08_11755</name>
</gene>
<dbReference type="AlphaFoldDB" id="A0A3M9MLS7"/>